<dbReference type="EMBL" id="CABPRJ010001919">
    <property type="protein sequence ID" value="VVC41490.1"/>
    <property type="molecule type" value="Genomic_DNA"/>
</dbReference>
<evidence type="ECO:0000256" key="3">
    <source>
        <dbReference type="PROSITE-ProRule" id="PRU00023"/>
    </source>
</evidence>
<evidence type="ECO:0000256" key="1">
    <source>
        <dbReference type="ARBA" id="ARBA00022737"/>
    </source>
</evidence>
<dbReference type="SUPFAM" id="SSF48403">
    <property type="entry name" value="Ankyrin repeat"/>
    <property type="match status" value="1"/>
</dbReference>
<feature type="repeat" description="ANK" evidence="3">
    <location>
        <begin position="448"/>
        <end position="480"/>
    </location>
</feature>
<feature type="repeat" description="ANK" evidence="3">
    <location>
        <begin position="415"/>
        <end position="447"/>
    </location>
</feature>
<feature type="repeat" description="ANK" evidence="3">
    <location>
        <begin position="277"/>
        <end position="309"/>
    </location>
</feature>
<dbReference type="Pfam" id="PF12796">
    <property type="entry name" value="Ank_2"/>
    <property type="match status" value="4"/>
</dbReference>
<evidence type="ECO:0000313" key="5">
    <source>
        <dbReference type="EMBL" id="VVC41490.1"/>
    </source>
</evidence>
<feature type="repeat" description="ANK" evidence="3">
    <location>
        <begin position="382"/>
        <end position="414"/>
    </location>
</feature>
<evidence type="ECO:0000256" key="2">
    <source>
        <dbReference type="ARBA" id="ARBA00023043"/>
    </source>
</evidence>
<evidence type="ECO:0000256" key="4">
    <source>
        <dbReference type="SAM" id="MobiDB-lite"/>
    </source>
</evidence>
<name>A0A5E4NCG5_9HEMI</name>
<dbReference type="PANTHER" id="PTHR23206">
    <property type="entry name" value="MASK PROTEIN"/>
    <property type="match status" value="1"/>
</dbReference>
<dbReference type="AlphaFoldDB" id="A0A5E4NCG5"/>
<dbReference type="Gene3D" id="1.25.40.20">
    <property type="entry name" value="Ankyrin repeat-containing domain"/>
    <property type="match status" value="4"/>
</dbReference>
<dbReference type="InterPro" id="IPR036770">
    <property type="entry name" value="Ankyrin_rpt-contain_sf"/>
</dbReference>
<proteinExistence type="predicted"/>
<dbReference type="GO" id="GO:0005737">
    <property type="term" value="C:cytoplasm"/>
    <property type="evidence" value="ECO:0007669"/>
    <property type="project" value="TreeGrafter"/>
</dbReference>
<feature type="region of interest" description="Disordered" evidence="4">
    <location>
        <begin position="42"/>
        <end position="76"/>
    </location>
</feature>
<sequence length="631" mass="68951">MEQKPITLSVKITTDTHVYSLTSPMKFKLIFKKTTSNKKTQIVIKTKSQDQKHDKPDQMHLSGSPGSKERSFSSKQEQDIFEELESILVSFALSSENSIQADNIHQLESSFQAAGPSGTVHGLGPNELGLTVETTTEQEMLQKLTNSANDVVAAETTLQYSLPTHDRSARQKIIKSYFKAIIKSFCDSYVMIDSFMCLVKDHSFHGKPEEKEYFLSLACSHGYFRLVVVLLALKTDVDCRNINDDCTPLMKAASSGFVKIVEVLLEHDAMVNALSSNGKTSLMYACAGGHVDTVKLLLNYGANVQNLNESGYTPLMEAASAGRITVVKILLEHGADINDHCKKTQESALTLACSKGHLEMVRLLLEAGANQEASVDDRGINRDCTPLMEAALSGFVEIVELLLANGAVVNYKTSIGRTPLMNACAGGNVETVKLLLKCGANLNDQTVNGYTPIMEAILNGHVKVVKILQKQGADISKQCKRCLESILLLICSKGHFEMVRILLAAGVQVNKVLPAKEANVKDSGDSIKKNVRIFSPLAEAVSSGRIEMVELLLEYGASVNSSTATGKTPLMIACSRGYVEIVKLLLKHGADVEDLNKNEFIYQMEEVCTGHTTLEKIQHEHGDDVNAKQAH</sequence>
<feature type="repeat" description="ANK" evidence="3">
    <location>
        <begin position="565"/>
        <end position="597"/>
    </location>
</feature>
<dbReference type="InterPro" id="IPR002110">
    <property type="entry name" value="Ankyrin_rpt"/>
</dbReference>
<feature type="compositionally biased region" description="Basic and acidic residues" evidence="4">
    <location>
        <begin position="67"/>
        <end position="76"/>
    </location>
</feature>
<gene>
    <name evidence="5" type="ORF">CINCED_3A022916</name>
</gene>
<dbReference type="SMART" id="SM00248">
    <property type="entry name" value="ANK"/>
    <property type="match status" value="11"/>
</dbReference>
<dbReference type="PANTHER" id="PTHR23206:SF8">
    <property type="entry name" value="ANKYRIN REPEAT AND KH DOMAIN-CONTAINING 1"/>
    <property type="match status" value="1"/>
</dbReference>
<keyword evidence="2 3" id="KW-0040">ANK repeat</keyword>
<feature type="repeat" description="ANK" evidence="3">
    <location>
        <begin position="532"/>
        <end position="564"/>
    </location>
</feature>
<feature type="repeat" description="ANK" evidence="3">
    <location>
        <begin position="244"/>
        <end position="276"/>
    </location>
</feature>
<dbReference type="Proteomes" id="UP000325440">
    <property type="component" value="Unassembled WGS sequence"/>
</dbReference>
<dbReference type="GO" id="GO:0045087">
    <property type="term" value="P:innate immune response"/>
    <property type="evidence" value="ECO:0007669"/>
    <property type="project" value="TreeGrafter"/>
</dbReference>
<feature type="compositionally biased region" description="Basic and acidic residues" evidence="4">
    <location>
        <begin position="47"/>
        <end position="58"/>
    </location>
</feature>
<dbReference type="Pfam" id="PF00023">
    <property type="entry name" value="Ank"/>
    <property type="match status" value="1"/>
</dbReference>
<accession>A0A5E4NCG5</accession>
<feature type="repeat" description="ANK" evidence="3">
    <location>
        <begin position="344"/>
        <end position="376"/>
    </location>
</feature>
<organism evidence="5 6">
    <name type="scientific">Cinara cedri</name>
    <dbReference type="NCBI Taxonomy" id="506608"/>
    <lineage>
        <taxon>Eukaryota</taxon>
        <taxon>Metazoa</taxon>
        <taxon>Ecdysozoa</taxon>
        <taxon>Arthropoda</taxon>
        <taxon>Hexapoda</taxon>
        <taxon>Insecta</taxon>
        <taxon>Pterygota</taxon>
        <taxon>Neoptera</taxon>
        <taxon>Paraneoptera</taxon>
        <taxon>Hemiptera</taxon>
        <taxon>Sternorrhyncha</taxon>
        <taxon>Aphidomorpha</taxon>
        <taxon>Aphidoidea</taxon>
        <taxon>Aphididae</taxon>
        <taxon>Lachninae</taxon>
        <taxon>Cinara</taxon>
    </lineage>
</organism>
<feature type="repeat" description="ANK" evidence="3">
    <location>
        <begin position="310"/>
        <end position="342"/>
    </location>
</feature>
<dbReference type="InterPro" id="IPR051631">
    <property type="entry name" value="Ankyrin-KH/SAM_domain"/>
</dbReference>
<keyword evidence="6" id="KW-1185">Reference proteome</keyword>
<dbReference type="OrthoDB" id="194358at2759"/>
<dbReference type="PROSITE" id="PS50088">
    <property type="entry name" value="ANK_REPEAT"/>
    <property type="match status" value="9"/>
</dbReference>
<keyword evidence="1" id="KW-0677">Repeat</keyword>
<dbReference type="PRINTS" id="PR01415">
    <property type="entry name" value="ANKYRIN"/>
</dbReference>
<reference evidence="5 6" key="1">
    <citation type="submission" date="2019-08" db="EMBL/GenBank/DDBJ databases">
        <authorList>
            <person name="Alioto T."/>
            <person name="Alioto T."/>
            <person name="Gomez Garrido J."/>
        </authorList>
    </citation>
    <scope>NUCLEOTIDE SEQUENCE [LARGE SCALE GENOMIC DNA]</scope>
</reference>
<evidence type="ECO:0000313" key="6">
    <source>
        <dbReference type="Proteomes" id="UP000325440"/>
    </source>
</evidence>
<dbReference type="PROSITE" id="PS50297">
    <property type="entry name" value="ANK_REP_REGION"/>
    <property type="match status" value="9"/>
</dbReference>
<protein>
    <submittedName>
        <fullName evidence="5">Ankyrin repeat-containing domain,Ankyrin repeat</fullName>
    </submittedName>
</protein>